<dbReference type="Gene3D" id="3.40.140.10">
    <property type="entry name" value="Cytidine Deaminase, domain 2"/>
    <property type="match status" value="1"/>
</dbReference>
<dbReference type="OrthoDB" id="3180714at2759"/>
<dbReference type="InterPro" id="IPR002125">
    <property type="entry name" value="CMP_dCMP_dom"/>
</dbReference>
<evidence type="ECO:0000313" key="4">
    <source>
        <dbReference type="EMBL" id="KAI5061969.1"/>
    </source>
</evidence>
<keyword evidence="1" id="KW-0819">tRNA processing</keyword>
<dbReference type="Proteomes" id="UP000886520">
    <property type="component" value="Chromosome 22"/>
</dbReference>
<dbReference type="PANTHER" id="PTHR11079:SF156">
    <property type="entry name" value="INACTIVE TRNA-SPECIFIC ADENOSINE DEAMINASE-LIKE PROTEIN 3-RELATED"/>
    <property type="match status" value="1"/>
</dbReference>
<dbReference type="EMBL" id="JABFUD020000022">
    <property type="protein sequence ID" value="KAI5061969.1"/>
    <property type="molecule type" value="Genomic_DNA"/>
</dbReference>
<dbReference type="GO" id="GO:0005634">
    <property type="term" value="C:nucleus"/>
    <property type="evidence" value="ECO:0007669"/>
    <property type="project" value="TreeGrafter"/>
</dbReference>
<evidence type="ECO:0000259" key="3">
    <source>
        <dbReference type="PROSITE" id="PS51747"/>
    </source>
</evidence>
<dbReference type="GO" id="GO:0052717">
    <property type="term" value="F:tRNA-specific adenosine-34 deaminase activity"/>
    <property type="evidence" value="ECO:0007669"/>
    <property type="project" value="TreeGrafter"/>
</dbReference>
<evidence type="ECO:0000256" key="1">
    <source>
        <dbReference type="ARBA" id="ARBA00022694"/>
    </source>
</evidence>
<accession>A0A9D4U5H3</accession>
<evidence type="ECO:0000256" key="2">
    <source>
        <dbReference type="ARBA" id="ARBA00038160"/>
    </source>
</evidence>
<protein>
    <recommendedName>
        <fullName evidence="3">CMP/dCMP-type deaminase domain-containing protein</fullName>
    </recommendedName>
</protein>
<reference evidence="4" key="1">
    <citation type="submission" date="2021-01" db="EMBL/GenBank/DDBJ databases">
        <title>Adiantum capillus-veneris genome.</title>
        <authorList>
            <person name="Fang Y."/>
            <person name="Liao Q."/>
        </authorList>
    </citation>
    <scope>NUCLEOTIDE SEQUENCE</scope>
    <source>
        <strain evidence="4">H3</strain>
        <tissue evidence="4">Leaf</tissue>
    </source>
</reference>
<comment type="similarity">
    <text evidence="2">Belongs to the cytidine and deoxycytidylate deaminase family. ADAT3 subfamily.</text>
</comment>
<name>A0A9D4U5H3_ADICA</name>
<dbReference type="PANTHER" id="PTHR11079">
    <property type="entry name" value="CYTOSINE DEAMINASE FAMILY MEMBER"/>
    <property type="match status" value="1"/>
</dbReference>
<dbReference type="AlphaFoldDB" id="A0A9D4U5H3"/>
<dbReference type="SUPFAM" id="SSF53927">
    <property type="entry name" value="Cytidine deaminase-like"/>
    <property type="match status" value="1"/>
</dbReference>
<dbReference type="GO" id="GO:0008033">
    <property type="term" value="P:tRNA processing"/>
    <property type="evidence" value="ECO:0007669"/>
    <property type="project" value="UniProtKB-KW"/>
</dbReference>
<dbReference type="PROSITE" id="PS51747">
    <property type="entry name" value="CYT_DCMP_DEAMINASES_2"/>
    <property type="match status" value="1"/>
</dbReference>
<proteinExistence type="inferred from homology"/>
<organism evidence="4 5">
    <name type="scientific">Adiantum capillus-veneris</name>
    <name type="common">Maidenhair fern</name>
    <dbReference type="NCBI Taxonomy" id="13818"/>
    <lineage>
        <taxon>Eukaryota</taxon>
        <taxon>Viridiplantae</taxon>
        <taxon>Streptophyta</taxon>
        <taxon>Embryophyta</taxon>
        <taxon>Tracheophyta</taxon>
        <taxon>Polypodiopsida</taxon>
        <taxon>Polypodiidae</taxon>
        <taxon>Polypodiales</taxon>
        <taxon>Pteridineae</taxon>
        <taxon>Pteridaceae</taxon>
        <taxon>Vittarioideae</taxon>
        <taxon>Adiantum</taxon>
    </lineage>
</organism>
<evidence type="ECO:0000313" key="5">
    <source>
        <dbReference type="Proteomes" id="UP000886520"/>
    </source>
</evidence>
<dbReference type="GO" id="GO:0005737">
    <property type="term" value="C:cytoplasm"/>
    <property type="evidence" value="ECO:0007669"/>
    <property type="project" value="TreeGrafter"/>
</dbReference>
<comment type="caution">
    <text evidence="4">The sequence shown here is derived from an EMBL/GenBank/DDBJ whole genome shotgun (WGS) entry which is preliminary data.</text>
</comment>
<dbReference type="Pfam" id="PF00383">
    <property type="entry name" value="dCMP_cyt_deam_1"/>
    <property type="match status" value="1"/>
</dbReference>
<dbReference type="CDD" id="cd01285">
    <property type="entry name" value="nucleoside_deaminase"/>
    <property type="match status" value="1"/>
</dbReference>
<gene>
    <name evidence="4" type="ORF">GOP47_0022508</name>
</gene>
<keyword evidence="5" id="KW-1185">Reference proteome</keyword>
<sequence>MRDIELETSTLLWEVKQVLADSLPSESSVEVFAAQIQPKIASLLIRKLNLCAPLTSLSHVKRVRKVVHKDGVELSIILCLAPCGSCEWSSNNAPSEVSAVVEEHQLTPFVTTVPQHEACSREEWEDQCRLWPTSYHPNAVKLHQVVTFEESQIKDVCKFMGLAIRQAQLARKLGQPPNGVVIVDPSTGLLVSVGHDETGGWMNTPCDLETGQGQSQGCSCSEANPDTQLSIRKDHSWHPLRHAVMVAIERAAEKNTADSSGVNTKRLRISESSDSMERPSYVGDQYLCTGYDAYITREPCSMCAMALLHQRVRRVFYGIPNLKIGALGGLHRLHGTQGLNHHYLVFQVSLSEEDLVE</sequence>
<feature type="domain" description="CMP/dCMP-type deaminase" evidence="3">
    <location>
        <begin position="154"/>
        <end position="330"/>
    </location>
</feature>
<dbReference type="InterPro" id="IPR016193">
    <property type="entry name" value="Cytidine_deaminase-like"/>
</dbReference>